<reference evidence="1 2" key="2">
    <citation type="journal article" date="2012" name="PLoS Pathog.">
        <title>Diverse lifestyles and strategies of plant pathogenesis encoded in the genomes of eighteen Dothideomycetes fungi.</title>
        <authorList>
            <person name="Ohm R.A."/>
            <person name="Feau N."/>
            <person name="Henrissat B."/>
            <person name="Schoch C.L."/>
            <person name="Horwitz B.A."/>
            <person name="Barry K.W."/>
            <person name="Condon B.J."/>
            <person name="Copeland A.C."/>
            <person name="Dhillon B."/>
            <person name="Glaser F."/>
            <person name="Hesse C.N."/>
            <person name="Kosti I."/>
            <person name="LaButti K."/>
            <person name="Lindquist E.A."/>
            <person name="Lucas S."/>
            <person name="Salamov A.A."/>
            <person name="Bradshaw R.E."/>
            <person name="Ciuffetti L."/>
            <person name="Hamelin R.C."/>
            <person name="Kema G.H.J."/>
            <person name="Lawrence C."/>
            <person name="Scott J.A."/>
            <person name="Spatafora J.W."/>
            <person name="Turgeon B.G."/>
            <person name="de Wit P.J.G.M."/>
            <person name="Zhong S."/>
            <person name="Goodwin S.B."/>
            <person name="Grigoriev I.V."/>
        </authorList>
    </citation>
    <scope>NUCLEOTIDE SEQUENCE [LARGE SCALE GENOMIC DNA]</scope>
    <source>
        <strain evidence="2">NZE10 / CBS 128990</strain>
    </source>
</reference>
<dbReference type="GO" id="GO:0004029">
    <property type="term" value="F:aldehyde dehydrogenase (NAD+) activity"/>
    <property type="evidence" value="ECO:0007669"/>
    <property type="project" value="TreeGrafter"/>
</dbReference>
<dbReference type="EMBL" id="KB446539">
    <property type="protein sequence ID" value="EME43981.1"/>
    <property type="molecule type" value="Genomic_DNA"/>
</dbReference>
<dbReference type="InterPro" id="IPR051783">
    <property type="entry name" value="NAD(P)-dependent_oxidoreduct"/>
</dbReference>
<dbReference type="OrthoDB" id="2130169at2759"/>
<evidence type="ECO:0000313" key="2">
    <source>
        <dbReference type="Proteomes" id="UP000016933"/>
    </source>
</evidence>
<dbReference type="Gene3D" id="3.40.50.720">
    <property type="entry name" value="NAD(P)-binding Rossmann-like Domain"/>
    <property type="match status" value="1"/>
</dbReference>
<evidence type="ECO:0008006" key="3">
    <source>
        <dbReference type="Google" id="ProtNLM"/>
    </source>
</evidence>
<proteinExistence type="predicted"/>
<gene>
    <name evidence="1" type="ORF">DOTSEDRAFT_62512</name>
</gene>
<dbReference type="STRING" id="675120.N1PKV0"/>
<accession>N1PKV0</accession>
<dbReference type="Proteomes" id="UP000016933">
    <property type="component" value="Unassembled WGS sequence"/>
</dbReference>
<reference evidence="2" key="1">
    <citation type="journal article" date="2012" name="PLoS Genet.">
        <title>The genomes of the fungal plant pathogens Cladosporium fulvum and Dothistroma septosporum reveal adaptation to different hosts and lifestyles but also signatures of common ancestry.</title>
        <authorList>
            <person name="de Wit P.J.G.M."/>
            <person name="van der Burgt A."/>
            <person name="Oekmen B."/>
            <person name="Stergiopoulos I."/>
            <person name="Abd-Elsalam K.A."/>
            <person name="Aerts A.L."/>
            <person name="Bahkali A.H."/>
            <person name="Beenen H.G."/>
            <person name="Chettri P."/>
            <person name="Cox M.P."/>
            <person name="Datema E."/>
            <person name="de Vries R.P."/>
            <person name="Dhillon B."/>
            <person name="Ganley A.R."/>
            <person name="Griffiths S.A."/>
            <person name="Guo Y."/>
            <person name="Hamelin R.C."/>
            <person name="Henrissat B."/>
            <person name="Kabir M.S."/>
            <person name="Jashni M.K."/>
            <person name="Kema G."/>
            <person name="Klaubauf S."/>
            <person name="Lapidus A."/>
            <person name="Levasseur A."/>
            <person name="Lindquist E."/>
            <person name="Mehrabi R."/>
            <person name="Ohm R.A."/>
            <person name="Owen T.J."/>
            <person name="Salamov A."/>
            <person name="Schwelm A."/>
            <person name="Schijlen E."/>
            <person name="Sun H."/>
            <person name="van den Burg H.A."/>
            <person name="van Ham R.C.H.J."/>
            <person name="Zhang S."/>
            <person name="Goodwin S.B."/>
            <person name="Grigoriev I.V."/>
            <person name="Collemare J."/>
            <person name="Bradshaw R.E."/>
        </authorList>
    </citation>
    <scope>NUCLEOTIDE SEQUENCE [LARGE SCALE GENOMIC DNA]</scope>
    <source>
        <strain evidence="2">NZE10 / CBS 128990</strain>
    </source>
</reference>
<dbReference type="AlphaFoldDB" id="N1PKV0"/>
<protein>
    <recommendedName>
        <fullName evidence="3">NAD(P)-binding domain-containing protein</fullName>
    </recommendedName>
</protein>
<dbReference type="HOGENOM" id="CLU_007383_12_1_1"/>
<keyword evidence="2" id="KW-1185">Reference proteome</keyword>
<dbReference type="PANTHER" id="PTHR48079">
    <property type="entry name" value="PROTEIN YEEZ"/>
    <property type="match status" value="1"/>
</dbReference>
<sequence length="255" mass="28027">MESSSKSLFLIGPGFIGGEIIDRLLEDNYTVTTLVRREAAARDLTQRGFKTILGTLSDTSLISTQTTQHSITIHCATADDLPQSKPQTTYIHTSGCSYLSDDSQGHLASSTIPTIARFAMKYGYVGYVGGGQGVWAMVHTRDLSRGYLTMLSWLQDSGSEVALEHPYFFCDNGEEDPKPKDVPREEWGDLFGEYSGVVVGSNARNRAESLRELGWRPEYLSVKRSFLDDESPILLRESTEDFKGYTGVAASGAGE</sequence>
<evidence type="ECO:0000313" key="1">
    <source>
        <dbReference type="EMBL" id="EME43981.1"/>
    </source>
</evidence>
<dbReference type="OMA" id="EWGYEMA"/>
<dbReference type="InterPro" id="IPR036291">
    <property type="entry name" value="NAD(P)-bd_dom_sf"/>
</dbReference>
<dbReference type="SUPFAM" id="SSF51735">
    <property type="entry name" value="NAD(P)-binding Rossmann-fold domains"/>
    <property type="match status" value="1"/>
</dbReference>
<dbReference type="GO" id="GO:0005737">
    <property type="term" value="C:cytoplasm"/>
    <property type="evidence" value="ECO:0007669"/>
    <property type="project" value="TreeGrafter"/>
</dbReference>
<dbReference type="eggNOG" id="KOG1502">
    <property type="taxonomic scope" value="Eukaryota"/>
</dbReference>
<name>N1PKV0_DOTSN</name>
<dbReference type="PANTHER" id="PTHR48079:SF6">
    <property type="entry name" value="NAD(P)-BINDING DOMAIN-CONTAINING PROTEIN-RELATED"/>
    <property type="match status" value="1"/>
</dbReference>
<organism evidence="1 2">
    <name type="scientific">Dothistroma septosporum (strain NZE10 / CBS 128990)</name>
    <name type="common">Red band needle blight fungus</name>
    <name type="synonym">Mycosphaerella pini</name>
    <dbReference type="NCBI Taxonomy" id="675120"/>
    <lineage>
        <taxon>Eukaryota</taxon>
        <taxon>Fungi</taxon>
        <taxon>Dikarya</taxon>
        <taxon>Ascomycota</taxon>
        <taxon>Pezizomycotina</taxon>
        <taxon>Dothideomycetes</taxon>
        <taxon>Dothideomycetidae</taxon>
        <taxon>Mycosphaerellales</taxon>
        <taxon>Mycosphaerellaceae</taxon>
        <taxon>Dothistroma</taxon>
    </lineage>
</organism>